<dbReference type="KEGG" id="nasi:112408735"/>
<protein>
    <submittedName>
        <fullName evidence="3">Basic salivary proline-rich protein 4-like</fullName>
    </submittedName>
</protein>
<organism evidence="2 3">
    <name type="scientific">Neophocaena asiaeorientalis asiaeorientalis</name>
    <name type="common">Yangtze finless porpoise</name>
    <name type="synonym">Neophocaena phocaenoides subsp. asiaeorientalis</name>
    <dbReference type="NCBI Taxonomy" id="1706337"/>
    <lineage>
        <taxon>Eukaryota</taxon>
        <taxon>Metazoa</taxon>
        <taxon>Chordata</taxon>
        <taxon>Craniata</taxon>
        <taxon>Vertebrata</taxon>
        <taxon>Euteleostomi</taxon>
        <taxon>Mammalia</taxon>
        <taxon>Eutheria</taxon>
        <taxon>Laurasiatheria</taxon>
        <taxon>Artiodactyla</taxon>
        <taxon>Whippomorpha</taxon>
        <taxon>Cetacea</taxon>
        <taxon>Odontoceti</taxon>
        <taxon>Phocoenidae</taxon>
        <taxon>Neophocaena</taxon>
    </lineage>
</organism>
<gene>
    <name evidence="3" type="primary">LOC112408735</name>
</gene>
<feature type="compositionally biased region" description="Pro residues" evidence="1">
    <location>
        <begin position="219"/>
        <end position="228"/>
    </location>
</feature>
<evidence type="ECO:0000256" key="1">
    <source>
        <dbReference type="SAM" id="MobiDB-lite"/>
    </source>
</evidence>
<name>A0A341CK05_NEOAA</name>
<sequence length="274" mass="28533">MGEVYIPPATAEPKHSCPTTGTRPKSPAFHPVAEATQNPWLLALQQQQKVTPLGTLFSQEHHQRQGGNTRGNALHPGIQHLTPLPNNNDKPGREAQGSAIHAHRWRQQGSSGELKLGQKKEVDQSCIEKKTQQLSLKLPTTKVGQNLHAKPKQGKCLSHPQSHGGSGDPPSPTPPLGSSAECTRGAAAGCPDSPGAATRTQAPSPHPGGAGPRLHRTPPGSPLRPGSPAPAGSPVTVAVPAPLGVPQHTCCPKPSRGPLAAESRCPCPFQGTLP</sequence>
<evidence type="ECO:0000313" key="3">
    <source>
        <dbReference type="RefSeq" id="XP_024614242.1"/>
    </source>
</evidence>
<dbReference type="AlphaFoldDB" id="A0A341CK05"/>
<feature type="region of interest" description="Disordered" evidence="1">
    <location>
        <begin position="1"/>
        <end position="30"/>
    </location>
</feature>
<proteinExistence type="predicted"/>
<dbReference type="Proteomes" id="UP000252040">
    <property type="component" value="Unplaced"/>
</dbReference>
<dbReference type="InParanoid" id="A0A341CK05"/>
<evidence type="ECO:0000313" key="2">
    <source>
        <dbReference type="Proteomes" id="UP000252040"/>
    </source>
</evidence>
<keyword evidence="2" id="KW-1185">Reference proteome</keyword>
<dbReference type="GeneID" id="112408735"/>
<accession>A0A341CK05</accession>
<dbReference type="RefSeq" id="XP_024614242.1">
    <property type="nucleotide sequence ID" value="XM_024758474.1"/>
</dbReference>
<feature type="compositionally biased region" description="Basic and acidic residues" evidence="1">
    <location>
        <begin position="116"/>
        <end position="131"/>
    </location>
</feature>
<reference evidence="3" key="1">
    <citation type="submission" date="2025-08" db="UniProtKB">
        <authorList>
            <consortium name="RefSeq"/>
        </authorList>
    </citation>
    <scope>IDENTIFICATION</scope>
    <source>
        <tissue evidence="3">Meat</tissue>
    </source>
</reference>
<feature type="region of interest" description="Disordered" evidence="1">
    <location>
        <begin position="60"/>
        <end position="274"/>
    </location>
</feature>